<organism evidence="6 7">
    <name type="scientific">Zopfia rhizophila CBS 207.26</name>
    <dbReference type="NCBI Taxonomy" id="1314779"/>
    <lineage>
        <taxon>Eukaryota</taxon>
        <taxon>Fungi</taxon>
        <taxon>Dikarya</taxon>
        <taxon>Ascomycota</taxon>
        <taxon>Pezizomycotina</taxon>
        <taxon>Dothideomycetes</taxon>
        <taxon>Dothideomycetes incertae sedis</taxon>
        <taxon>Zopfiaceae</taxon>
        <taxon>Zopfia</taxon>
    </lineage>
</organism>
<dbReference type="OrthoDB" id="3358017at2759"/>
<dbReference type="Pfam" id="PF04479">
    <property type="entry name" value="RTA1"/>
    <property type="match status" value="1"/>
</dbReference>
<feature type="transmembrane region" description="Helical" evidence="5">
    <location>
        <begin position="119"/>
        <end position="143"/>
    </location>
</feature>
<comment type="subcellular location">
    <subcellularLocation>
        <location evidence="1">Membrane</location>
        <topology evidence="1">Multi-pass membrane protein</topology>
    </subcellularLocation>
</comment>
<feature type="transmembrane region" description="Helical" evidence="5">
    <location>
        <begin position="17"/>
        <end position="36"/>
    </location>
</feature>
<dbReference type="GO" id="GO:0016020">
    <property type="term" value="C:membrane"/>
    <property type="evidence" value="ECO:0007669"/>
    <property type="project" value="UniProtKB-SubCell"/>
</dbReference>
<evidence type="ECO:0000256" key="3">
    <source>
        <dbReference type="ARBA" id="ARBA00022989"/>
    </source>
</evidence>
<dbReference type="PANTHER" id="PTHR31465">
    <property type="entry name" value="PROTEIN RTA1-RELATED"/>
    <property type="match status" value="1"/>
</dbReference>
<evidence type="ECO:0000256" key="4">
    <source>
        <dbReference type="ARBA" id="ARBA00023136"/>
    </source>
</evidence>
<dbReference type="InterPro" id="IPR007568">
    <property type="entry name" value="RTA1"/>
</dbReference>
<dbReference type="EMBL" id="ML994673">
    <property type="protein sequence ID" value="KAF2178720.1"/>
    <property type="molecule type" value="Genomic_DNA"/>
</dbReference>
<evidence type="ECO:0000256" key="2">
    <source>
        <dbReference type="ARBA" id="ARBA00022692"/>
    </source>
</evidence>
<name>A0A6A6DLA8_9PEZI</name>
<dbReference type="Proteomes" id="UP000800200">
    <property type="component" value="Unassembled WGS sequence"/>
</dbReference>
<proteinExistence type="predicted"/>
<feature type="transmembrane region" description="Helical" evidence="5">
    <location>
        <begin position="43"/>
        <end position="62"/>
    </location>
</feature>
<feature type="transmembrane region" description="Helical" evidence="5">
    <location>
        <begin position="82"/>
        <end position="107"/>
    </location>
</feature>
<keyword evidence="4 5" id="KW-0472">Membrane</keyword>
<feature type="transmembrane region" description="Helical" evidence="5">
    <location>
        <begin position="155"/>
        <end position="180"/>
    </location>
</feature>
<evidence type="ECO:0000313" key="7">
    <source>
        <dbReference type="Proteomes" id="UP000800200"/>
    </source>
</evidence>
<evidence type="ECO:0000256" key="5">
    <source>
        <dbReference type="SAM" id="Phobius"/>
    </source>
</evidence>
<protein>
    <submittedName>
        <fullName evidence="6">Putative RTM1-like protein</fullName>
    </submittedName>
</protein>
<accession>A0A6A6DLA8</accession>
<feature type="transmembrane region" description="Helical" evidence="5">
    <location>
        <begin position="235"/>
        <end position="255"/>
    </location>
</feature>
<keyword evidence="7" id="KW-1185">Reference proteome</keyword>
<dbReference type="PANTHER" id="PTHR31465:SF1">
    <property type="entry name" value="PROTEIN RTA1-RELATED"/>
    <property type="match status" value="1"/>
</dbReference>
<feature type="transmembrane region" description="Helical" evidence="5">
    <location>
        <begin position="201"/>
        <end position="220"/>
    </location>
</feature>
<sequence>MAARNDLFQLYRYNPSMAAACIFIVLFISVTVIHLYQMLRTRAWVFVCFVIGGFFEWIGYIGRAISSSQTPNWTVLPYVLQTLLLLIAPALFAGSIYMMLGRIILLTEGETHSLIKRRWLTKIFVCGDIISFFMQGVGGGIMASGTPSALSTGEHIVIGGLVVQLLFFGFFLITGITFHVRLCKFPTSKILSRSLPWEKHLYVLYGASVLILVRSLFRLIEYAQGNNGYLMSHEVYLYIFDGVLMLSTMCLLAWIHPSEVNALLKGSNSKAMRRIVSVYALK</sequence>
<evidence type="ECO:0000256" key="1">
    <source>
        <dbReference type="ARBA" id="ARBA00004141"/>
    </source>
</evidence>
<keyword evidence="2 5" id="KW-0812">Transmembrane</keyword>
<dbReference type="AlphaFoldDB" id="A0A6A6DLA8"/>
<gene>
    <name evidence="6" type="ORF">K469DRAFT_598470</name>
</gene>
<evidence type="ECO:0000313" key="6">
    <source>
        <dbReference type="EMBL" id="KAF2178720.1"/>
    </source>
</evidence>
<reference evidence="6" key="1">
    <citation type="journal article" date="2020" name="Stud. Mycol.">
        <title>101 Dothideomycetes genomes: a test case for predicting lifestyles and emergence of pathogens.</title>
        <authorList>
            <person name="Haridas S."/>
            <person name="Albert R."/>
            <person name="Binder M."/>
            <person name="Bloem J."/>
            <person name="Labutti K."/>
            <person name="Salamov A."/>
            <person name="Andreopoulos B."/>
            <person name="Baker S."/>
            <person name="Barry K."/>
            <person name="Bills G."/>
            <person name="Bluhm B."/>
            <person name="Cannon C."/>
            <person name="Castanera R."/>
            <person name="Culley D."/>
            <person name="Daum C."/>
            <person name="Ezra D."/>
            <person name="Gonzalez J."/>
            <person name="Henrissat B."/>
            <person name="Kuo A."/>
            <person name="Liang C."/>
            <person name="Lipzen A."/>
            <person name="Lutzoni F."/>
            <person name="Magnuson J."/>
            <person name="Mondo S."/>
            <person name="Nolan M."/>
            <person name="Ohm R."/>
            <person name="Pangilinan J."/>
            <person name="Park H.-J."/>
            <person name="Ramirez L."/>
            <person name="Alfaro M."/>
            <person name="Sun H."/>
            <person name="Tritt A."/>
            <person name="Yoshinaga Y."/>
            <person name="Zwiers L.-H."/>
            <person name="Turgeon B."/>
            <person name="Goodwin S."/>
            <person name="Spatafora J."/>
            <person name="Crous P."/>
            <person name="Grigoriev I."/>
        </authorList>
    </citation>
    <scope>NUCLEOTIDE SEQUENCE</scope>
    <source>
        <strain evidence="6">CBS 207.26</strain>
    </source>
</reference>
<keyword evidence="3 5" id="KW-1133">Transmembrane helix</keyword>